<sequence length="110" mass="12492">VPSSRPGSLVPGGDGGKSRTRVRKPEPAHAHSRRRLGTRDRQALPQLTRQYPPHRPRHEPRRRRGGDRPLRHRNRWSGVFGGVHQLACFDPGGRRGVRHDGQRPAAFLRL</sequence>
<dbReference type="EMBL" id="UINC01047904">
    <property type="protein sequence ID" value="SVB57767.1"/>
    <property type="molecule type" value="Genomic_DNA"/>
</dbReference>
<gene>
    <name evidence="2" type="ORF">METZ01_LOCUS210621</name>
</gene>
<organism evidence="2">
    <name type="scientific">marine metagenome</name>
    <dbReference type="NCBI Taxonomy" id="408172"/>
    <lineage>
        <taxon>unclassified sequences</taxon>
        <taxon>metagenomes</taxon>
        <taxon>ecological metagenomes</taxon>
    </lineage>
</organism>
<feature type="region of interest" description="Disordered" evidence="1">
    <location>
        <begin position="1"/>
        <end position="76"/>
    </location>
</feature>
<feature type="region of interest" description="Disordered" evidence="1">
    <location>
        <begin position="91"/>
        <end position="110"/>
    </location>
</feature>
<feature type="non-terminal residue" evidence="2">
    <location>
        <position position="1"/>
    </location>
</feature>
<evidence type="ECO:0000256" key="1">
    <source>
        <dbReference type="SAM" id="MobiDB-lite"/>
    </source>
</evidence>
<feature type="compositionally biased region" description="Basic residues" evidence="1">
    <location>
        <begin position="52"/>
        <end position="75"/>
    </location>
</feature>
<name>A0A382F6Q1_9ZZZZ</name>
<dbReference type="AlphaFoldDB" id="A0A382F6Q1"/>
<reference evidence="2" key="1">
    <citation type="submission" date="2018-05" db="EMBL/GenBank/DDBJ databases">
        <authorList>
            <person name="Lanie J.A."/>
            <person name="Ng W.-L."/>
            <person name="Kazmierczak K.M."/>
            <person name="Andrzejewski T.M."/>
            <person name="Davidsen T.M."/>
            <person name="Wayne K.J."/>
            <person name="Tettelin H."/>
            <person name="Glass J.I."/>
            <person name="Rusch D."/>
            <person name="Podicherti R."/>
            <person name="Tsui H.-C.T."/>
            <person name="Winkler M.E."/>
        </authorList>
    </citation>
    <scope>NUCLEOTIDE SEQUENCE</scope>
</reference>
<evidence type="ECO:0000313" key="2">
    <source>
        <dbReference type="EMBL" id="SVB57767.1"/>
    </source>
</evidence>
<feature type="non-terminal residue" evidence="2">
    <location>
        <position position="110"/>
    </location>
</feature>
<protein>
    <submittedName>
        <fullName evidence="2">Uncharacterized protein</fullName>
    </submittedName>
</protein>
<accession>A0A382F6Q1</accession>
<proteinExistence type="predicted"/>